<sequence>MRFENARYRANPTLTGALVEAQRGSLGHRRPHTDDVAKSSCVDKMHAARAPCWKRARHGVGGVKVGRDTIIANV</sequence>
<accession>A0AAV7NB12</accession>
<evidence type="ECO:0000313" key="2">
    <source>
        <dbReference type="Proteomes" id="UP001066276"/>
    </source>
</evidence>
<dbReference type="Proteomes" id="UP001066276">
    <property type="component" value="Chromosome 8"/>
</dbReference>
<gene>
    <name evidence="1" type="ORF">NDU88_001539</name>
</gene>
<evidence type="ECO:0000313" key="1">
    <source>
        <dbReference type="EMBL" id="KAJ1113286.1"/>
    </source>
</evidence>
<proteinExistence type="predicted"/>
<dbReference type="AlphaFoldDB" id="A0AAV7NB12"/>
<dbReference type="EMBL" id="JANPWB010000012">
    <property type="protein sequence ID" value="KAJ1113286.1"/>
    <property type="molecule type" value="Genomic_DNA"/>
</dbReference>
<protein>
    <submittedName>
        <fullName evidence="1">Uncharacterized protein</fullName>
    </submittedName>
</protein>
<organism evidence="1 2">
    <name type="scientific">Pleurodeles waltl</name>
    <name type="common">Iberian ribbed newt</name>
    <dbReference type="NCBI Taxonomy" id="8319"/>
    <lineage>
        <taxon>Eukaryota</taxon>
        <taxon>Metazoa</taxon>
        <taxon>Chordata</taxon>
        <taxon>Craniata</taxon>
        <taxon>Vertebrata</taxon>
        <taxon>Euteleostomi</taxon>
        <taxon>Amphibia</taxon>
        <taxon>Batrachia</taxon>
        <taxon>Caudata</taxon>
        <taxon>Salamandroidea</taxon>
        <taxon>Salamandridae</taxon>
        <taxon>Pleurodelinae</taxon>
        <taxon>Pleurodeles</taxon>
    </lineage>
</organism>
<comment type="caution">
    <text evidence="1">The sequence shown here is derived from an EMBL/GenBank/DDBJ whole genome shotgun (WGS) entry which is preliminary data.</text>
</comment>
<reference evidence="1" key="1">
    <citation type="journal article" date="2022" name="bioRxiv">
        <title>Sequencing and chromosome-scale assembly of the giantPleurodeles waltlgenome.</title>
        <authorList>
            <person name="Brown T."/>
            <person name="Elewa A."/>
            <person name="Iarovenko S."/>
            <person name="Subramanian E."/>
            <person name="Araus A.J."/>
            <person name="Petzold A."/>
            <person name="Susuki M."/>
            <person name="Suzuki K.-i.T."/>
            <person name="Hayashi T."/>
            <person name="Toyoda A."/>
            <person name="Oliveira C."/>
            <person name="Osipova E."/>
            <person name="Leigh N.D."/>
            <person name="Simon A."/>
            <person name="Yun M.H."/>
        </authorList>
    </citation>
    <scope>NUCLEOTIDE SEQUENCE</scope>
    <source>
        <strain evidence="1">20211129_DDA</strain>
        <tissue evidence="1">Liver</tissue>
    </source>
</reference>
<keyword evidence="2" id="KW-1185">Reference proteome</keyword>
<name>A0AAV7NB12_PLEWA</name>